<gene>
    <name evidence="2" type="ORF">CC99x_02301</name>
</gene>
<accession>A0A0Q9Y9M4</accession>
<proteinExistence type="predicted"/>
<comment type="caution">
    <text evidence="2">The sequence shown here is derived from an EMBL/GenBank/DDBJ whole genome shotgun (WGS) entry which is preliminary data.</text>
</comment>
<protein>
    <submittedName>
        <fullName evidence="2">Uncharacterized protein</fullName>
    </submittedName>
</protein>
<sequence length="263" mass="29340">MNMLEEQREEVFKDYGKNLAKEMDSIIGKNGKPILEGCTEEQKNTFAENILRKFNKVERDIRADEAKILDRQEQIVNRRSEINAEKAAIRAGSTLDESRANGMVTMLYNDTKKIARLDKEDLALAAEYSELSSKLAILKEQEAILKKEIVAAEALLAGINPDNLHDDIADLIQDLSCFKEGNSAAHALGDDLDATKERANICIEEVNAALDIVGEAKLFSSDLEGIEDLDFLEDELMDLKDDFAQEFRPASADDKKSSLSALR</sequence>
<evidence type="ECO:0000313" key="2">
    <source>
        <dbReference type="EMBL" id="KRG17440.1"/>
    </source>
</evidence>
<dbReference type="AlphaFoldDB" id="A0A0Q9Y9M4"/>
<dbReference type="EMBL" id="LKHV01000016">
    <property type="protein sequence ID" value="KRG17440.1"/>
    <property type="molecule type" value="Genomic_DNA"/>
</dbReference>
<organism evidence="2">
    <name type="scientific">Candidatus Berkiella cookevillensis</name>
    <dbReference type="NCBI Taxonomy" id="437022"/>
    <lineage>
        <taxon>Bacteria</taxon>
        <taxon>Pseudomonadati</taxon>
        <taxon>Pseudomonadota</taxon>
        <taxon>Gammaproteobacteria</taxon>
        <taxon>Candidatus Berkiellales</taxon>
        <taxon>Candidatus Berkiellaceae</taxon>
        <taxon>Candidatus Berkiella</taxon>
    </lineage>
</organism>
<name>A0A0Q9Y9M4_9GAMM</name>
<keyword evidence="1" id="KW-0175">Coiled coil</keyword>
<reference evidence="2" key="1">
    <citation type="submission" date="2015-09" db="EMBL/GenBank/DDBJ databases">
        <title>Draft Genome Sequences of Two Novel Amoeba-resistant Intranuclear Bacteria, Candidatus Berkiella cookevillensis and Candidatus Berkiella aquae.</title>
        <authorList>
            <person name="Mehari Y.T."/>
            <person name="Arivett B.A."/>
            <person name="Farone A.L."/>
            <person name="Gunderson J.H."/>
            <person name="Farone M.B."/>
        </authorList>
    </citation>
    <scope>NUCLEOTIDE SEQUENCE [LARGE SCALE GENOMIC DNA]</scope>
    <source>
        <strain evidence="2">CC99</strain>
    </source>
</reference>
<evidence type="ECO:0000256" key="1">
    <source>
        <dbReference type="SAM" id="Coils"/>
    </source>
</evidence>
<feature type="coiled-coil region" evidence="1">
    <location>
        <begin position="128"/>
        <end position="155"/>
    </location>
</feature>